<dbReference type="GO" id="GO:0030170">
    <property type="term" value="F:pyridoxal phosphate binding"/>
    <property type="evidence" value="ECO:0007669"/>
    <property type="project" value="InterPro"/>
</dbReference>
<evidence type="ECO:0000256" key="4">
    <source>
        <dbReference type="ARBA" id="ARBA00022576"/>
    </source>
</evidence>
<organism evidence="8 9">
    <name type="scientific">Penicillium camemberti (strain FM 013)</name>
    <dbReference type="NCBI Taxonomy" id="1429867"/>
    <lineage>
        <taxon>Eukaryota</taxon>
        <taxon>Fungi</taxon>
        <taxon>Dikarya</taxon>
        <taxon>Ascomycota</taxon>
        <taxon>Pezizomycotina</taxon>
        <taxon>Eurotiomycetes</taxon>
        <taxon>Eurotiomycetidae</taxon>
        <taxon>Eurotiales</taxon>
        <taxon>Aspergillaceae</taxon>
        <taxon>Penicillium</taxon>
    </lineage>
</organism>
<comment type="cofactor">
    <cofactor evidence="1">
        <name>pyridoxal 5'-phosphate</name>
        <dbReference type="ChEBI" id="CHEBI:597326"/>
    </cofactor>
</comment>
<gene>
    <name evidence="8" type="ORF">PCAMFM013_S001g001058</name>
</gene>
<comment type="similarity">
    <text evidence="2">Belongs to the class-I pyridoxal-phosphate-dependent aminotransferase family.</text>
</comment>
<dbReference type="InterPro" id="IPR015421">
    <property type="entry name" value="PyrdxlP-dep_Trfase_major"/>
</dbReference>
<keyword evidence="5 8" id="KW-0808">Transferase</keyword>
<proteinExistence type="inferred from homology"/>
<evidence type="ECO:0000259" key="7">
    <source>
        <dbReference type="Pfam" id="PF00155"/>
    </source>
</evidence>
<dbReference type="PANTHER" id="PTHR11879">
    <property type="entry name" value="ASPARTATE AMINOTRANSFERASE"/>
    <property type="match status" value="1"/>
</dbReference>
<dbReference type="PANTHER" id="PTHR11879:SF55">
    <property type="entry name" value="GLUTAMATE OXALOACETATE TRANSAMINASE 1, ISOFORM B"/>
    <property type="match status" value="1"/>
</dbReference>
<dbReference type="InterPro" id="IPR000796">
    <property type="entry name" value="Asp_trans"/>
</dbReference>
<evidence type="ECO:0000256" key="3">
    <source>
        <dbReference type="ARBA" id="ARBA00011738"/>
    </source>
</evidence>
<evidence type="ECO:0000313" key="8">
    <source>
        <dbReference type="EMBL" id="CRL18098.1"/>
    </source>
</evidence>
<dbReference type="InterPro" id="IPR015424">
    <property type="entry name" value="PyrdxlP-dep_Trfase"/>
</dbReference>
<comment type="subunit">
    <text evidence="3">Homodimer.</text>
</comment>
<dbReference type="Pfam" id="PF00155">
    <property type="entry name" value="Aminotran_1_2"/>
    <property type="match status" value="1"/>
</dbReference>
<dbReference type="InterPro" id="IPR004839">
    <property type="entry name" value="Aminotransferase_I/II_large"/>
</dbReference>
<evidence type="ECO:0000256" key="6">
    <source>
        <dbReference type="ARBA" id="ARBA00022898"/>
    </source>
</evidence>
<accession>A0A0G4NVI8</accession>
<dbReference type="InterPro" id="IPR015422">
    <property type="entry name" value="PyrdxlP-dep_Trfase_small"/>
</dbReference>
<evidence type="ECO:0000256" key="1">
    <source>
        <dbReference type="ARBA" id="ARBA00001933"/>
    </source>
</evidence>
<dbReference type="Proteomes" id="UP000053732">
    <property type="component" value="Unassembled WGS sequence"/>
</dbReference>
<dbReference type="STRING" id="1429867.A0A0G4NVI8"/>
<dbReference type="Gene3D" id="3.90.1150.10">
    <property type="entry name" value="Aspartate Aminotransferase, domain 1"/>
    <property type="match status" value="1"/>
</dbReference>
<keyword evidence="6" id="KW-0663">Pyridoxal phosphate</keyword>
<feature type="domain" description="Aminotransferase class I/classII large" evidence="7">
    <location>
        <begin position="29"/>
        <end position="394"/>
    </location>
</feature>
<dbReference type="EMBL" id="HG793134">
    <property type="protein sequence ID" value="CRL18098.1"/>
    <property type="molecule type" value="Genomic_DNA"/>
</dbReference>
<dbReference type="NCBIfam" id="NF006719">
    <property type="entry name" value="PRK09257.1"/>
    <property type="match status" value="1"/>
</dbReference>
<evidence type="ECO:0000256" key="5">
    <source>
        <dbReference type="ARBA" id="ARBA00022679"/>
    </source>
</evidence>
<keyword evidence="4 8" id="KW-0032">Aminotransferase</keyword>
<dbReference type="Gene3D" id="3.40.640.10">
    <property type="entry name" value="Type I PLP-dependent aspartate aminotransferase-like (Major domain)"/>
    <property type="match status" value="1"/>
</dbReference>
<protein>
    <submittedName>
        <fullName evidence="8">Aspartate/other aminotransferase</fullName>
    </submittedName>
</protein>
<reference evidence="8 9" key="1">
    <citation type="journal article" date="2014" name="Nat. Commun.">
        <title>Multiple recent horizontal transfers of a large genomic region in cheese making fungi.</title>
        <authorList>
            <person name="Cheeseman K."/>
            <person name="Ropars J."/>
            <person name="Renault P."/>
            <person name="Dupont J."/>
            <person name="Gouzy J."/>
            <person name="Branca A."/>
            <person name="Abraham A.L."/>
            <person name="Ceppi M."/>
            <person name="Conseiller E."/>
            <person name="Debuchy R."/>
            <person name="Malagnac F."/>
            <person name="Goarin A."/>
            <person name="Silar P."/>
            <person name="Lacoste S."/>
            <person name="Sallet E."/>
            <person name="Bensimon A."/>
            <person name="Giraud T."/>
            <person name="Brygoo Y."/>
        </authorList>
    </citation>
    <scope>NUCLEOTIDE SEQUENCE [LARGE SCALE GENOMIC DNA]</scope>
    <source>
        <strain evidence="9">FM 013</strain>
    </source>
</reference>
<dbReference type="CDD" id="cd00609">
    <property type="entry name" value="AAT_like"/>
    <property type="match status" value="1"/>
</dbReference>
<dbReference type="AlphaFoldDB" id="A0A0G4NVI8"/>
<keyword evidence="9" id="KW-1185">Reference proteome</keyword>
<dbReference type="PRINTS" id="PR00799">
    <property type="entry name" value="TRANSAMINASE"/>
</dbReference>
<dbReference type="GO" id="GO:0006520">
    <property type="term" value="P:amino acid metabolic process"/>
    <property type="evidence" value="ECO:0007669"/>
    <property type="project" value="InterPro"/>
</dbReference>
<sequence>MGMFENVLPGPIDPMFDLKKQADNDKSSRKVDLGVGIYRNEEGNYHEINAVHEAKRILFEKNPGHDYESTTGNPEFLKSAAAIMFGDTCEALTSGRIASVQTISGTGANHLAAVFLARCETSSSPKVYIGTPTWGNYEPLCTLAGLDVVKFPYYDPKSATVNFPTLLEQVLQALPGSIFILQPCCHNPVGMDLSQSQWNRLADAMKEAHIFPWFDIAYQGLGDSLIEDAYAVRHFVEMGFEMAVCQSFSKNFGLYGERCGTLHVVCKSDTTAANVYDQLRCLIRWEISSSPLYGSRIVTSITGDIHLKKNWSDELSIMRDRLRSNRLELHEALKGNPGSWDVIIKTKGLFCCLPLAPWQCQQLRNEHHIYLPDNGRINISGLNSSNIGRVASAIVAVMQDSNQAHL</sequence>
<name>A0A0G4NVI8_PENC3</name>
<dbReference type="SUPFAM" id="SSF53383">
    <property type="entry name" value="PLP-dependent transferases"/>
    <property type="match status" value="1"/>
</dbReference>
<evidence type="ECO:0000256" key="2">
    <source>
        <dbReference type="ARBA" id="ARBA00007441"/>
    </source>
</evidence>
<evidence type="ECO:0000313" key="9">
    <source>
        <dbReference type="Proteomes" id="UP000053732"/>
    </source>
</evidence>
<dbReference type="GO" id="GO:0004069">
    <property type="term" value="F:L-aspartate:2-oxoglutarate aminotransferase activity"/>
    <property type="evidence" value="ECO:0007669"/>
    <property type="project" value="TreeGrafter"/>
</dbReference>